<reference evidence="2 3" key="1">
    <citation type="submission" date="2016-03" db="EMBL/GenBank/DDBJ databases">
        <title>Shallow-sea hydrothermal system.</title>
        <authorList>
            <person name="Tang K."/>
        </authorList>
    </citation>
    <scope>NUCLEOTIDE SEQUENCE [LARGE SCALE GENOMIC DNA]</scope>
    <source>
        <strain evidence="2 3">JLT9</strain>
    </source>
</reference>
<dbReference type="KEGG" id="serj:SGUI_2891"/>
<name>A0A1B1NFU2_9MICO</name>
<protein>
    <submittedName>
        <fullName evidence="2">Uncharacterized protein</fullName>
    </submittedName>
</protein>
<evidence type="ECO:0000313" key="2">
    <source>
        <dbReference type="EMBL" id="ANS80287.1"/>
    </source>
</evidence>
<proteinExistence type="predicted"/>
<organism evidence="2 3">
    <name type="scientific">Serinicoccus hydrothermalis</name>
    <dbReference type="NCBI Taxonomy" id="1758689"/>
    <lineage>
        <taxon>Bacteria</taxon>
        <taxon>Bacillati</taxon>
        <taxon>Actinomycetota</taxon>
        <taxon>Actinomycetes</taxon>
        <taxon>Micrococcales</taxon>
        <taxon>Ornithinimicrobiaceae</taxon>
        <taxon>Serinicoccus</taxon>
    </lineage>
</organism>
<dbReference type="AlphaFoldDB" id="A0A1B1NFU2"/>
<sequence>MRRSRVAISARDAARSEGVSRTDGPAGARTDLFGGIEGR</sequence>
<dbReference type="Proteomes" id="UP000092482">
    <property type="component" value="Chromosome"/>
</dbReference>
<dbReference type="EMBL" id="CP014989">
    <property type="protein sequence ID" value="ANS80287.1"/>
    <property type="molecule type" value="Genomic_DNA"/>
</dbReference>
<evidence type="ECO:0000256" key="1">
    <source>
        <dbReference type="SAM" id="MobiDB-lite"/>
    </source>
</evidence>
<feature type="region of interest" description="Disordered" evidence="1">
    <location>
        <begin position="1"/>
        <end position="39"/>
    </location>
</feature>
<evidence type="ECO:0000313" key="3">
    <source>
        <dbReference type="Proteomes" id="UP000092482"/>
    </source>
</evidence>
<gene>
    <name evidence="2" type="ORF">SGUI_2891</name>
</gene>
<accession>A0A1B1NFU2</accession>
<keyword evidence="3" id="KW-1185">Reference proteome</keyword>